<dbReference type="InterPro" id="IPR026835">
    <property type="entry name" value="YqcG_C"/>
</dbReference>
<gene>
    <name evidence="4" type="ORF">H7J73_24055</name>
</gene>
<reference evidence="4 5" key="1">
    <citation type="journal article" date="2022" name="BMC Genomics">
        <title>Comparative genome analysis of mycobacteria focusing on tRNA and non-coding RNA.</title>
        <authorList>
            <person name="Behra P.R.K."/>
            <person name="Pettersson B.M.F."/>
            <person name="Ramesh M."/>
            <person name="Das S."/>
            <person name="Dasgupta S."/>
            <person name="Kirsebom L.A."/>
        </authorList>
    </citation>
    <scope>NUCLEOTIDE SEQUENCE [LARGE SCALE GENOMIC DNA]</scope>
    <source>
        <strain evidence="4 5">DSM 44078</strain>
    </source>
</reference>
<feature type="region of interest" description="Disordered" evidence="2">
    <location>
        <begin position="357"/>
        <end position="412"/>
    </location>
</feature>
<feature type="coiled-coil region" evidence="1">
    <location>
        <begin position="79"/>
        <end position="106"/>
    </location>
</feature>
<feature type="compositionally biased region" description="Low complexity" evidence="2">
    <location>
        <begin position="390"/>
        <end position="400"/>
    </location>
</feature>
<feature type="domain" description="Toxin YqcG C-terminal" evidence="3">
    <location>
        <begin position="308"/>
        <end position="367"/>
    </location>
</feature>
<dbReference type="Proteomes" id="UP001526201">
    <property type="component" value="Unassembled WGS sequence"/>
</dbReference>
<evidence type="ECO:0000313" key="4">
    <source>
        <dbReference type="EMBL" id="MCV7229093.1"/>
    </source>
</evidence>
<proteinExistence type="predicted"/>
<dbReference type="Pfam" id="PF14410">
    <property type="entry name" value="GH-E"/>
    <property type="match status" value="1"/>
</dbReference>
<evidence type="ECO:0000256" key="2">
    <source>
        <dbReference type="SAM" id="MobiDB-lite"/>
    </source>
</evidence>
<evidence type="ECO:0000313" key="5">
    <source>
        <dbReference type="Proteomes" id="UP001526201"/>
    </source>
</evidence>
<keyword evidence="5" id="KW-1185">Reference proteome</keyword>
<dbReference type="EMBL" id="JACKTY010000039">
    <property type="protein sequence ID" value="MCV7229093.1"/>
    <property type="molecule type" value="Genomic_DNA"/>
</dbReference>
<sequence>MTMTIADIERWSAESVREVFHAGQTRAEVTNDVSRELSTLQVFNSWDGEAAKAAQHAIAKTRQDLDAHGREAQAVAAAANLAANDIERVQQDLKTLQADAELHGLEIDPATNRIVPTPHSTHGRREMQEAIPGLQARLDTLIADANAVDAELAAAINMADGDMPIPPTPDGIAGPGDKPMSDADIKATVDNILEGQDLSPTERARLAQQLTDQLHQSALSGMTADQASEAAENQATAYMASLHRPYVRVKTRLGVYRDALRNTDGDILSDVSDAVIPARRNANGDLIWVDRDTGRVVGTGPEGPPNSMTVPEKGASHLGHEYGDENWRVLRQAEEEGWTQEELNDFMNNREKYRLETPAENSGHANEDKSPYESNPDWTPERVKAGQPAGGSATSAGTGSYSPPSNGPVINVTPEQVAQGGAITVGGVIIGVLTFLENPWQAITGGG</sequence>
<dbReference type="RefSeq" id="WP_264070286.1">
    <property type="nucleotide sequence ID" value="NZ_JACKTY010000039.1"/>
</dbReference>
<organism evidence="4 5">
    <name type="scientific">Mycolicibacterium komossense</name>
    <dbReference type="NCBI Taxonomy" id="1779"/>
    <lineage>
        <taxon>Bacteria</taxon>
        <taxon>Bacillati</taxon>
        <taxon>Actinomycetota</taxon>
        <taxon>Actinomycetes</taxon>
        <taxon>Mycobacteriales</taxon>
        <taxon>Mycobacteriaceae</taxon>
        <taxon>Mycolicibacterium</taxon>
    </lineage>
</organism>
<accession>A0ABT3CHW7</accession>
<evidence type="ECO:0000256" key="1">
    <source>
        <dbReference type="SAM" id="Coils"/>
    </source>
</evidence>
<protein>
    <submittedName>
        <fullName evidence="4">HNH/ENDO VII family nuclease</fullName>
    </submittedName>
</protein>
<name>A0ABT3CHW7_9MYCO</name>
<comment type="caution">
    <text evidence="4">The sequence shown here is derived from an EMBL/GenBank/DDBJ whole genome shotgun (WGS) entry which is preliminary data.</text>
</comment>
<keyword evidence="1" id="KW-0175">Coiled coil</keyword>
<evidence type="ECO:0000259" key="3">
    <source>
        <dbReference type="Pfam" id="PF14410"/>
    </source>
</evidence>